<dbReference type="CDD" id="cd04278">
    <property type="entry name" value="ZnMc_MMP"/>
    <property type="match status" value="1"/>
</dbReference>
<evidence type="ECO:0000256" key="10">
    <source>
        <dbReference type="ARBA" id="ARBA00023049"/>
    </source>
</evidence>
<feature type="non-terminal residue" evidence="16">
    <location>
        <position position="1"/>
    </location>
</feature>
<evidence type="ECO:0000256" key="14">
    <source>
        <dbReference type="PIRSR" id="PIRSR621190-5"/>
    </source>
</evidence>
<dbReference type="EMBL" id="DS469525">
    <property type="protein sequence ID" value="EDO46663.1"/>
    <property type="molecule type" value="Genomic_DNA"/>
</dbReference>
<dbReference type="KEGG" id="nve:5518796"/>
<feature type="binding site" description="in inhibited form" evidence="13">
    <location>
        <position position="29"/>
    </location>
    <ligand>
        <name>Zn(2+)</name>
        <dbReference type="ChEBI" id="CHEBI:29105"/>
        <label>2</label>
        <note>catalytic</note>
    </ligand>
</feature>
<feature type="binding site" evidence="13">
    <location>
        <position position="164"/>
    </location>
    <ligand>
        <name>Zn(2+)</name>
        <dbReference type="ChEBI" id="CHEBI:29105"/>
        <label>2</label>
        <note>catalytic</note>
    </ligand>
</feature>
<keyword evidence="8 13" id="KW-0862">Zinc</keyword>
<dbReference type="GO" id="GO:0030574">
    <property type="term" value="P:collagen catabolic process"/>
    <property type="evidence" value="ECO:0000318"/>
    <property type="project" value="GO_Central"/>
</dbReference>
<evidence type="ECO:0000256" key="8">
    <source>
        <dbReference type="ARBA" id="ARBA00022833"/>
    </source>
</evidence>
<keyword evidence="5 13" id="KW-0479">Metal-binding</keyword>
<keyword evidence="3" id="KW-0964">Secreted</keyword>
<feature type="binding site" evidence="13">
    <location>
        <position position="99"/>
    </location>
    <ligand>
        <name>Ca(2+)</name>
        <dbReference type="ChEBI" id="CHEBI:29108"/>
        <label>2</label>
    </ligand>
</feature>
<evidence type="ECO:0000256" key="7">
    <source>
        <dbReference type="ARBA" id="ARBA00022801"/>
    </source>
</evidence>
<feature type="binding site" evidence="13">
    <location>
        <position position="174"/>
    </location>
    <ligand>
        <name>Zn(2+)</name>
        <dbReference type="ChEBI" id="CHEBI:29105"/>
        <label>2</label>
        <note>catalytic</note>
    </ligand>
</feature>
<dbReference type="Pfam" id="PF00413">
    <property type="entry name" value="Peptidase_M10"/>
    <property type="match status" value="1"/>
</dbReference>
<dbReference type="OMA" id="FFPTYHK"/>
<keyword evidence="10" id="KW-0482">Metalloprotease</keyword>
<feature type="active site" evidence="12">
    <location>
        <position position="165"/>
    </location>
</feature>
<dbReference type="SMART" id="SM00235">
    <property type="entry name" value="ZnMc"/>
    <property type="match status" value="1"/>
</dbReference>
<feature type="domain" description="Peptidase metallopeptidase" evidence="15">
    <location>
        <begin position="46"/>
        <end position="209"/>
    </location>
</feature>
<dbReference type="InterPro" id="IPR024079">
    <property type="entry name" value="MetalloPept_cat_dom_sf"/>
</dbReference>
<dbReference type="MEROPS" id="M10.010"/>
<evidence type="ECO:0000256" key="13">
    <source>
        <dbReference type="PIRSR" id="PIRSR621190-2"/>
    </source>
</evidence>
<feature type="binding site" evidence="13">
    <location>
        <position position="131"/>
    </location>
    <ligand>
        <name>Zn(2+)</name>
        <dbReference type="ChEBI" id="CHEBI:29105"/>
        <label>1</label>
    </ligand>
</feature>
<dbReference type="HOGENOM" id="CLU_015489_4_2_1"/>
<dbReference type="PROSITE" id="PS00546">
    <property type="entry name" value="CYSTEINE_SWITCH"/>
    <property type="match status" value="1"/>
</dbReference>
<dbReference type="eggNOG" id="KOG1565">
    <property type="taxonomic scope" value="Eukaryota"/>
</dbReference>
<organism evidence="16 17">
    <name type="scientific">Nematostella vectensis</name>
    <name type="common">Starlet sea anemone</name>
    <dbReference type="NCBI Taxonomy" id="45351"/>
    <lineage>
        <taxon>Eukaryota</taxon>
        <taxon>Metazoa</taxon>
        <taxon>Cnidaria</taxon>
        <taxon>Anthozoa</taxon>
        <taxon>Hexacorallia</taxon>
        <taxon>Actiniaria</taxon>
        <taxon>Edwardsiidae</taxon>
        <taxon>Nematostella</taxon>
    </lineage>
</organism>
<feature type="binding site" evidence="13">
    <location>
        <position position="168"/>
    </location>
    <ligand>
        <name>Zn(2+)</name>
        <dbReference type="ChEBI" id="CHEBI:29105"/>
        <label>2</label>
        <note>catalytic</note>
    </ligand>
</feature>
<feature type="binding site" evidence="13">
    <location>
        <position position="123"/>
    </location>
    <ligand>
        <name>Ca(2+)</name>
        <dbReference type="ChEBI" id="CHEBI:29108"/>
        <label>3</label>
    </ligand>
</feature>
<proteinExistence type="inferred from homology"/>
<evidence type="ECO:0000256" key="3">
    <source>
        <dbReference type="ARBA" id="ARBA00022525"/>
    </source>
</evidence>
<evidence type="ECO:0000256" key="9">
    <source>
        <dbReference type="ARBA" id="ARBA00022837"/>
    </source>
</evidence>
<dbReference type="GO" id="GO:0006508">
    <property type="term" value="P:proteolysis"/>
    <property type="evidence" value="ECO:0007669"/>
    <property type="project" value="UniProtKB-KW"/>
</dbReference>
<dbReference type="InterPro" id="IPR021158">
    <property type="entry name" value="Pept_M10A_Zn_BS"/>
</dbReference>
<evidence type="ECO:0000313" key="16">
    <source>
        <dbReference type="EMBL" id="EDO46663.1"/>
    </source>
</evidence>
<reference evidence="16 17" key="1">
    <citation type="journal article" date="2007" name="Science">
        <title>Sea anemone genome reveals ancestral eumetazoan gene repertoire and genomic organization.</title>
        <authorList>
            <person name="Putnam N.H."/>
            <person name="Srivastava M."/>
            <person name="Hellsten U."/>
            <person name="Dirks B."/>
            <person name="Chapman J."/>
            <person name="Salamov A."/>
            <person name="Terry A."/>
            <person name="Shapiro H."/>
            <person name="Lindquist E."/>
            <person name="Kapitonov V.V."/>
            <person name="Jurka J."/>
            <person name="Genikhovich G."/>
            <person name="Grigoriev I.V."/>
            <person name="Lucas S.M."/>
            <person name="Steele R.E."/>
            <person name="Finnerty J.R."/>
            <person name="Technau U."/>
            <person name="Martindale M.Q."/>
            <person name="Rokhsar D.S."/>
        </authorList>
    </citation>
    <scope>NUCLEOTIDE SEQUENCE [LARGE SCALE GENOMIC DNA]</scope>
    <source>
        <strain evidence="17">CH2 X CH6</strain>
    </source>
</reference>
<dbReference type="InterPro" id="IPR033739">
    <property type="entry name" value="M10A_MMP"/>
</dbReference>
<comment type="similarity">
    <text evidence="2">Belongs to the peptidase M10A family.</text>
</comment>
<keyword evidence="11" id="KW-0865">Zymogen</keyword>
<dbReference type="FunFam" id="3.40.390.10:FF:000007">
    <property type="entry name" value="Collagenase 3"/>
    <property type="match status" value="1"/>
</dbReference>
<dbReference type="AlphaFoldDB" id="A7RPC7"/>
<dbReference type="InterPro" id="IPR006026">
    <property type="entry name" value="Peptidase_Metallo"/>
</dbReference>
<comment type="cofactor">
    <cofactor evidence="13">
        <name>Ca(2+)</name>
        <dbReference type="ChEBI" id="CHEBI:29108"/>
    </cofactor>
    <text evidence="13">Can bind about 5 Ca(2+) ions per subunit.</text>
</comment>
<dbReference type="GO" id="GO:0008270">
    <property type="term" value="F:zinc ion binding"/>
    <property type="evidence" value="ECO:0007669"/>
    <property type="project" value="InterPro"/>
</dbReference>
<comment type="subcellular location">
    <subcellularLocation>
        <location evidence="1">Secreted</location>
    </subcellularLocation>
</comment>
<evidence type="ECO:0000256" key="5">
    <source>
        <dbReference type="ARBA" id="ARBA00022723"/>
    </source>
</evidence>
<dbReference type="Gene3D" id="3.40.390.10">
    <property type="entry name" value="Collagenase (Catalytic Domain)"/>
    <property type="match status" value="1"/>
</dbReference>
<evidence type="ECO:0000256" key="2">
    <source>
        <dbReference type="ARBA" id="ARBA00010370"/>
    </source>
</evidence>
<evidence type="ECO:0000256" key="4">
    <source>
        <dbReference type="ARBA" id="ARBA00022670"/>
    </source>
</evidence>
<dbReference type="PANTHER" id="PTHR10201:SF291">
    <property type="entry name" value="MATRIX METALLOPROTEINASE 1, ISOFORM C-RELATED"/>
    <property type="match status" value="1"/>
</dbReference>
<keyword evidence="17" id="KW-1185">Reference proteome</keyword>
<feature type="binding site" evidence="13">
    <location>
        <position position="146"/>
    </location>
    <ligand>
        <name>Ca(2+)</name>
        <dbReference type="ChEBI" id="CHEBI:29108"/>
        <label>3</label>
    </ligand>
</feature>
<feature type="binding site" evidence="13">
    <location>
        <position position="146"/>
    </location>
    <ligand>
        <name>Ca(2+)</name>
        <dbReference type="ChEBI" id="CHEBI:29108"/>
        <label>1</label>
    </ligand>
</feature>
<evidence type="ECO:0000313" key="17">
    <source>
        <dbReference type="Proteomes" id="UP000001593"/>
    </source>
</evidence>
<feature type="binding site" evidence="13">
    <location>
        <position position="109"/>
    </location>
    <ligand>
        <name>Zn(2+)</name>
        <dbReference type="ChEBI" id="CHEBI:29105"/>
        <label>1</label>
    </ligand>
</feature>
<evidence type="ECO:0000256" key="1">
    <source>
        <dbReference type="ARBA" id="ARBA00004613"/>
    </source>
</evidence>
<dbReference type="SUPFAM" id="SSF55486">
    <property type="entry name" value="Metalloproteases ('zincins'), catalytic domain"/>
    <property type="match status" value="1"/>
</dbReference>
<keyword evidence="6" id="KW-0732">Signal</keyword>
<evidence type="ECO:0000256" key="6">
    <source>
        <dbReference type="ARBA" id="ARBA00022729"/>
    </source>
</evidence>
<keyword evidence="9 13" id="KW-0106">Calcium</keyword>
<dbReference type="GO" id="GO:0031012">
    <property type="term" value="C:extracellular matrix"/>
    <property type="evidence" value="ECO:0007669"/>
    <property type="project" value="InterPro"/>
</dbReference>
<feature type="binding site" evidence="13">
    <location>
        <position position="64"/>
    </location>
    <ligand>
        <name>Ca(2+)</name>
        <dbReference type="ChEBI" id="CHEBI:29108"/>
        <label>1</label>
    </ligand>
</feature>
<feature type="binding site" evidence="13">
    <location>
        <position position="182"/>
    </location>
    <ligand>
        <name>Zn(2+)</name>
        <dbReference type="ChEBI" id="CHEBI:29105"/>
        <label>2</label>
        <note>catalytic</note>
    </ligand>
</feature>
<accession>A7RPC7</accession>
<dbReference type="Proteomes" id="UP000001593">
    <property type="component" value="Unassembled WGS sequence"/>
</dbReference>
<keyword evidence="4" id="KW-0645">Protease</keyword>
<dbReference type="InterPro" id="IPR001818">
    <property type="entry name" value="Pept_M10_metallopeptidase"/>
</dbReference>
<sequence>IKNFQTFFGLPLSGELDQATVALMRKPRCGMPDVDDSGLRVRRYNARDPWSKKSLTYYIEYGADLSASEQDDIFRLALKFWADESGLSFRQVKSGTAADIKISFGSGAHMGTHVESQCPFDFDGPGKVLAHAYFPSDGRAHFDEDETFTHGTSSGINLMWVAAHEFGHSLGLGHSNVQGALMYPYYTGYKPDMKLHADDIAGIQHLYGGK</sequence>
<dbReference type="PhylomeDB" id="A7RPC7"/>
<feature type="binding site" evidence="13">
    <location>
        <position position="143"/>
    </location>
    <ligand>
        <name>Ca(2+)</name>
        <dbReference type="ChEBI" id="CHEBI:29108"/>
        <label>3</label>
    </ligand>
</feature>
<evidence type="ECO:0000256" key="12">
    <source>
        <dbReference type="PIRSR" id="PIRSR621190-1"/>
    </source>
</evidence>
<feature type="short sequence motif" description="Cysteine switch" evidence="14">
    <location>
        <begin position="27"/>
        <end position="34"/>
    </location>
</feature>
<dbReference type="GO" id="GO:0005576">
    <property type="term" value="C:extracellular region"/>
    <property type="evidence" value="ECO:0007669"/>
    <property type="project" value="UniProtKB-SubCell"/>
</dbReference>
<dbReference type="GO" id="GO:0030198">
    <property type="term" value="P:extracellular matrix organization"/>
    <property type="evidence" value="ECO:0000318"/>
    <property type="project" value="GO_Central"/>
</dbReference>
<keyword evidence="7" id="KW-0378">Hydrolase</keyword>
<dbReference type="GO" id="GO:0004222">
    <property type="term" value="F:metalloendopeptidase activity"/>
    <property type="evidence" value="ECO:0000318"/>
    <property type="project" value="GO_Central"/>
</dbReference>
<feature type="binding site" evidence="13">
    <location>
        <position position="141"/>
    </location>
    <ligand>
        <name>Zn(2+)</name>
        <dbReference type="ChEBI" id="CHEBI:29105"/>
        <label>1</label>
    </ligand>
</feature>
<dbReference type="STRING" id="45351.A7RPC7"/>
<gene>
    <name evidence="16" type="ORF">NEMVEDRAFT_v1g88668</name>
</gene>
<dbReference type="PRINTS" id="PR00138">
    <property type="entry name" value="MATRIXIN"/>
</dbReference>
<comment type="cofactor">
    <cofactor evidence="13">
        <name>Zn(2+)</name>
        <dbReference type="ChEBI" id="CHEBI:29105"/>
    </cofactor>
    <text evidence="13">Binds 2 Zn(2+) ions per subunit.</text>
</comment>
<evidence type="ECO:0000256" key="11">
    <source>
        <dbReference type="ARBA" id="ARBA00023145"/>
    </source>
</evidence>
<feature type="binding site" evidence="13">
    <location>
        <position position="124"/>
    </location>
    <ligand>
        <name>Ca(2+)</name>
        <dbReference type="ChEBI" id="CHEBI:29108"/>
        <label>3</label>
    </ligand>
</feature>
<name>A7RPC7_NEMVE</name>
<dbReference type="PANTHER" id="PTHR10201">
    <property type="entry name" value="MATRIX METALLOPROTEINASE"/>
    <property type="match status" value="1"/>
</dbReference>
<dbReference type="InParanoid" id="A7RPC7"/>
<dbReference type="InterPro" id="IPR021190">
    <property type="entry name" value="Pept_M10A"/>
</dbReference>
<evidence type="ECO:0000259" key="15">
    <source>
        <dbReference type="SMART" id="SM00235"/>
    </source>
</evidence>
<protein>
    <recommendedName>
        <fullName evidence="15">Peptidase metallopeptidase domain-containing protein</fullName>
    </recommendedName>
</protein>